<accession>A0A3P6V6E5</accession>
<keyword evidence="1" id="KW-1133">Transmembrane helix</keyword>
<sequence length="312" mass="35331">MDDVSDYITVTDRDIQSEATADDGCGRHVHKCPYMLLYLGGGVRRARVILVVKEEQLPCSVHCCLYLHTSLLMYNVSEPDRRKVLVLQLLENRVEKMSFYKKVENGSSLDDEVPALESYLPNSIIYIILYSLAVPPNILLAYMGLKKGLISARVKYPTLGMTIANLYGLFGYLMLNSVYLIMLFVRVLRVIAVILHFLIHMQPAGALVHRSKTDQSSKEAKWTKFESKTSATAEGYRLHVYFAGVYATCLGYAILHCKSIFNVFNRYNDDVVHRMRSNYRHPSAFKCFNQLVLTSTLSTSTDEDVGEEGAEI</sequence>
<keyword evidence="1" id="KW-0812">Transmembrane</keyword>
<evidence type="ECO:0000256" key="1">
    <source>
        <dbReference type="SAM" id="Phobius"/>
    </source>
</evidence>
<reference evidence="2 3" key="1">
    <citation type="submission" date="2018-08" db="EMBL/GenBank/DDBJ databases">
        <authorList>
            <person name="Laetsch R D."/>
            <person name="Stevens L."/>
            <person name="Kumar S."/>
            <person name="Blaxter L. M."/>
        </authorList>
    </citation>
    <scope>NUCLEOTIDE SEQUENCE [LARGE SCALE GENOMIC DNA]</scope>
</reference>
<evidence type="ECO:0000313" key="2">
    <source>
        <dbReference type="EMBL" id="VDK85734.1"/>
    </source>
</evidence>
<proteinExistence type="predicted"/>
<keyword evidence="3" id="KW-1185">Reference proteome</keyword>
<name>A0A3P6V6E5_LITSI</name>
<dbReference type="EMBL" id="UYRX01000726">
    <property type="protein sequence ID" value="VDK85734.1"/>
    <property type="molecule type" value="Genomic_DNA"/>
</dbReference>
<organism evidence="2 3">
    <name type="scientific">Litomosoides sigmodontis</name>
    <name type="common">Filarial nematode worm</name>
    <dbReference type="NCBI Taxonomy" id="42156"/>
    <lineage>
        <taxon>Eukaryota</taxon>
        <taxon>Metazoa</taxon>
        <taxon>Ecdysozoa</taxon>
        <taxon>Nematoda</taxon>
        <taxon>Chromadorea</taxon>
        <taxon>Rhabditida</taxon>
        <taxon>Spirurina</taxon>
        <taxon>Spiruromorpha</taxon>
        <taxon>Filarioidea</taxon>
        <taxon>Onchocercidae</taxon>
        <taxon>Litomosoides</taxon>
    </lineage>
</organism>
<evidence type="ECO:0000313" key="3">
    <source>
        <dbReference type="Proteomes" id="UP000277928"/>
    </source>
</evidence>
<dbReference type="Proteomes" id="UP000277928">
    <property type="component" value="Unassembled WGS sequence"/>
</dbReference>
<gene>
    <name evidence="2" type="ORF">NLS_LOCUS7265</name>
</gene>
<feature type="transmembrane region" description="Helical" evidence="1">
    <location>
        <begin position="124"/>
        <end position="144"/>
    </location>
</feature>
<dbReference type="AlphaFoldDB" id="A0A3P6V6E5"/>
<protein>
    <submittedName>
        <fullName evidence="2">Uncharacterized protein</fullName>
    </submittedName>
</protein>
<keyword evidence="1" id="KW-0472">Membrane</keyword>
<dbReference type="OrthoDB" id="5800268at2759"/>